<sequence>MVEILAQLTRWLAPYFSQMSLMLIATLLVVFGDLINNYVKQVLRPCHFIIRVSLFVLLCAFGYGALTLYGAPLVLHLVRFFPGYLQGAVFVSAFIAIGVFAERRRYI</sequence>
<dbReference type="AlphaFoldDB" id="A0A346NR88"/>
<organism evidence="2 3">
    <name type="scientific">Salinimonas sediminis</name>
    <dbReference type="NCBI Taxonomy" id="2303538"/>
    <lineage>
        <taxon>Bacteria</taxon>
        <taxon>Pseudomonadati</taxon>
        <taxon>Pseudomonadota</taxon>
        <taxon>Gammaproteobacteria</taxon>
        <taxon>Alteromonadales</taxon>
        <taxon>Alteromonadaceae</taxon>
        <taxon>Alteromonas/Salinimonas group</taxon>
        <taxon>Salinimonas</taxon>
    </lineage>
</organism>
<dbReference type="EMBL" id="CP031769">
    <property type="protein sequence ID" value="AXR08045.1"/>
    <property type="molecule type" value="Genomic_DNA"/>
</dbReference>
<name>A0A346NR88_9ALTE</name>
<accession>A0A346NR88</accession>
<dbReference type="OrthoDB" id="6196761at2"/>
<proteinExistence type="predicted"/>
<feature type="transmembrane region" description="Helical" evidence="1">
    <location>
        <begin position="83"/>
        <end position="101"/>
    </location>
</feature>
<dbReference type="Pfam" id="PF11872">
    <property type="entry name" value="DUF3392"/>
    <property type="match status" value="1"/>
</dbReference>
<gene>
    <name evidence="2" type="ORF">D0Y50_17820</name>
</gene>
<feature type="transmembrane region" description="Helical" evidence="1">
    <location>
        <begin position="48"/>
        <end position="71"/>
    </location>
</feature>
<keyword evidence="1" id="KW-1133">Transmembrane helix</keyword>
<evidence type="ECO:0000256" key="1">
    <source>
        <dbReference type="SAM" id="Phobius"/>
    </source>
</evidence>
<dbReference type="RefSeq" id="WP_108566763.1">
    <property type="nucleotide sequence ID" value="NZ_CP031769.1"/>
</dbReference>
<keyword evidence="3" id="KW-1185">Reference proteome</keyword>
<reference evidence="2 3" key="1">
    <citation type="submission" date="2018-08" db="EMBL/GenBank/DDBJ databases">
        <title>Salinimonas sediminis sp. nov., a piezophilic bacterium isolated from a deep-sea sediment sample from the New Britain Trench.</title>
        <authorList>
            <person name="Cao J."/>
        </authorList>
    </citation>
    <scope>NUCLEOTIDE SEQUENCE [LARGE SCALE GENOMIC DNA]</scope>
    <source>
        <strain evidence="2 3">N102</strain>
    </source>
</reference>
<feature type="transmembrane region" description="Helical" evidence="1">
    <location>
        <begin position="15"/>
        <end position="36"/>
    </location>
</feature>
<dbReference type="Proteomes" id="UP000262073">
    <property type="component" value="Chromosome"/>
</dbReference>
<dbReference type="InterPro" id="IPR021813">
    <property type="entry name" value="DUF3392"/>
</dbReference>
<keyword evidence="1" id="KW-0472">Membrane</keyword>
<protein>
    <submittedName>
        <fullName evidence="2">DUF3392 domain-containing protein</fullName>
    </submittedName>
</protein>
<keyword evidence="1" id="KW-0812">Transmembrane</keyword>
<evidence type="ECO:0000313" key="3">
    <source>
        <dbReference type="Proteomes" id="UP000262073"/>
    </source>
</evidence>
<evidence type="ECO:0000313" key="2">
    <source>
        <dbReference type="EMBL" id="AXR08045.1"/>
    </source>
</evidence>
<dbReference type="KEGG" id="salm:D0Y50_17820"/>